<gene>
    <name evidence="1" type="ORF">M404DRAFT_995638</name>
</gene>
<protein>
    <recommendedName>
        <fullName evidence="3">F-box domain-containing protein</fullName>
    </recommendedName>
</protein>
<dbReference type="InParanoid" id="A0A0C3PNK9"/>
<sequence length="373" mass="41919">MSMNRCHSAAAILSRLLVDRVKHCHPRKESIKSTSPISMLPTELLIEIFTHVFWESCDESSQECEPPGLLAPTYATAFDPHSPSLFPYNAASVCSRWKDVICSASFPTFWTRIVVVVGITTPELIQKMLSWSGNLIIGIAVIQDSSLFSVQAEVEDITNGVVPHIKRLQGLRYSLSRSSDLAVARKTLRGKARRLAYFHLGYEEDDGDGEHGQEQEVLDFDASGEEVGKGWKLITHAVQCLNVDNYSFKLACYPKSDGFHDLLRLRSLSLSWPHPRDEQSSVGCITGDKRAGRIHFREFLAVLQEAFMLLRLTVRNEQFDGLDESSLMTCYLPLLQSVTLDCVSKVFRDRFQLAIDADPHSFVVTHLLDFPAK</sequence>
<dbReference type="STRING" id="870435.A0A0C3PNK9"/>
<evidence type="ECO:0008006" key="3">
    <source>
        <dbReference type="Google" id="ProtNLM"/>
    </source>
</evidence>
<evidence type="ECO:0000313" key="1">
    <source>
        <dbReference type="EMBL" id="KIO10446.1"/>
    </source>
</evidence>
<dbReference type="EMBL" id="KN831952">
    <property type="protein sequence ID" value="KIO10446.1"/>
    <property type="molecule type" value="Genomic_DNA"/>
</dbReference>
<dbReference type="AlphaFoldDB" id="A0A0C3PNK9"/>
<evidence type="ECO:0000313" key="2">
    <source>
        <dbReference type="Proteomes" id="UP000054217"/>
    </source>
</evidence>
<dbReference type="HOGENOM" id="CLU_742111_0_0_1"/>
<name>A0A0C3PNK9_PISTI</name>
<reference evidence="2" key="2">
    <citation type="submission" date="2015-01" db="EMBL/GenBank/DDBJ databases">
        <title>Evolutionary Origins and Diversification of the Mycorrhizal Mutualists.</title>
        <authorList>
            <consortium name="DOE Joint Genome Institute"/>
            <consortium name="Mycorrhizal Genomics Consortium"/>
            <person name="Kohler A."/>
            <person name="Kuo A."/>
            <person name="Nagy L.G."/>
            <person name="Floudas D."/>
            <person name="Copeland A."/>
            <person name="Barry K.W."/>
            <person name="Cichocki N."/>
            <person name="Veneault-Fourrey C."/>
            <person name="LaButti K."/>
            <person name="Lindquist E.A."/>
            <person name="Lipzen A."/>
            <person name="Lundell T."/>
            <person name="Morin E."/>
            <person name="Murat C."/>
            <person name="Riley R."/>
            <person name="Ohm R."/>
            <person name="Sun H."/>
            <person name="Tunlid A."/>
            <person name="Henrissat B."/>
            <person name="Grigoriev I.V."/>
            <person name="Hibbett D.S."/>
            <person name="Martin F."/>
        </authorList>
    </citation>
    <scope>NUCLEOTIDE SEQUENCE [LARGE SCALE GENOMIC DNA]</scope>
    <source>
        <strain evidence="2">Marx 270</strain>
    </source>
</reference>
<proteinExistence type="predicted"/>
<dbReference type="Gene3D" id="1.20.1280.50">
    <property type="match status" value="1"/>
</dbReference>
<keyword evidence="2" id="KW-1185">Reference proteome</keyword>
<dbReference type="OrthoDB" id="3001771at2759"/>
<accession>A0A0C3PNK9</accession>
<dbReference type="Proteomes" id="UP000054217">
    <property type="component" value="Unassembled WGS sequence"/>
</dbReference>
<reference evidence="1 2" key="1">
    <citation type="submission" date="2014-04" db="EMBL/GenBank/DDBJ databases">
        <authorList>
            <consortium name="DOE Joint Genome Institute"/>
            <person name="Kuo A."/>
            <person name="Kohler A."/>
            <person name="Costa M.D."/>
            <person name="Nagy L.G."/>
            <person name="Floudas D."/>
            <person name="Copeland A."/>
            <person name="Barry K.W."/>
            <person name="Cichocki N."/>
            <person name="Veneault-Fourrey C."/>
            <person name="LaButti K."/>
            <person name="Lindquist E.A."/>
            <person name="Lipzen A."/>
            <person name="Lundell T."/>
            <person name="Morin E."/>
            <person name="Murat C."/>
            <person name="Sun H."/>
            <person name="Tunlid A."/>
            <person name="Henrissat B."/>
            <person name="Grigoriev I.V."/>
            <person name="Hibbett D.S."/>
            <person name="Martin F."/>
            <person name="Nordberg H.P."/>
            <person name="Cantor M.N."/>
            <person name="Hua S.X."/>
        </authorList>
    </citation>
    <scope>NUCLEOTIDE SEQUENCE [LARGE SCALE GENOMIC DNA]</scope>
    <source>
        <strain evidence="1 2">Marx 270</strain>
    </source>
</reference>
<organism evidence="1 2">
    <name type="scientific">Pisolithus tinctorius Marx 270</name>
    <dbReference type="NCBI Taxonomy" id="870435"/>
    <lineage>
        <taxon>Eukaryota</taxon>
        <taxon>Fungi</taxon>
        <taxon>Dikarya</taxon>
        <taxon>Basidiomycota</taxon>
        <taxon>Agaricomycotina</taxon>
        <taxon>Agaricomycetes</taxon>
        <taxon>Agaricomycetidae</taxon>
        <taxon>Boletales</taxon>
        <taxon>Sclerodermatineae</taxon>
        <taxon>Pisolithaceae</taxon>
        <taxon>Pisolithus</taxon>
    </lineage>
</organism>